<accession>A0ABR9JMK8</accession>
<evidence type="ECO:0000256" key="2">
    <source>
        <dbReference type="ARBA" id="ARBA00023136"/>
    </source>
</evidence>
<evidence type="ECO:0000256" key="1">
    <source>
        <dbReference type="ARBA" id="ARBA00004370"/>
    </source>
</evidence>
<feature type="compositionally biased region" description="Basic and acidic residues" evidence="3">
    <location>
        <begin position="80"/>
        <end position="104"/>
    </location>
</feature>
<feature type="region of interest" description="Disordered" evidence="3">
    <location>
        <begin position="1"/>
        <end position="190"/>
    </location>
</feature>
<feature type="compositionally biased region" description="Basic and acidic residues" evidence="3">
    <location>
        <begin position="112"/>
        <end position="148"/>
    </location>
</feature>
<feature type="compositionally biased region" description="Basic and acidic residues" evidence="3">
    <location>
        <begin position="1"/>
        <end position="14"/>
    </location>
</feature>
<keyword evidence="6" id="KW-1185">Reference proteome</keyword>
<dbReference type="Proteomes" id="UP000627838">
    <property type="component" value="Unassembled WGS sequence"/>
</dbReference>
<keyword evidence="4" id="KW-0812">Transmembrane</keyword>
<keyword evidence="2 4" id="KW-0472">Membrane</keyword>
<dbReference type="RefSeq" id="WP_192758585.1">
    <property type="nucleotide sequence ID" value="NZ_JADBDZ010000001.1"/>
</dbReference>
<dbReference type="EMBL" id="JADBDZ010000001">
    <property type="protein sequence ID" value="MBE1531785.1"/>
    <property type="molecule type" value="Genomic_DNA"/>
</dbReference>
<evidence type="ECO:0008006" key="7">
    <source>
        <dbReference type="Google" id="ProtNLM"/>
    </source>
</evidence>
<reference evidence="5 6" key="1">
    <citation type="submission" date="2020-10" db="EMBL/GenBank/DDBJ databases">
        <title>Sequencing the genomes of 1000 actinobacteria strains.</title>
        <authorList>
            <person name="Klenk H.-P."/>
        </authorList>
    </citation>
    <scope>NUCLEOTIDE SEQUENCE [LARGE SCALE GENOMIC DNA]</scope>
    <source>
        <strain evidence="5 6">DSM 46744</strain>
    </source>
</reference>
<evidence type="ECO:0000256" key="4">
    <source>
        <dbReference type="SAM" id="Phobius"/>
    </source>
</evidence>
<feature type="compositionally biased region" description="Basic residues" evidence="3">
    <location>
        <begin position="45"/>
        <end position="59"/>
    </location>
</feature>
<gene>
    <name evidence="5" type="ORF">H4W34_001618</name>
</gene>
<dbReference type="PANTHER" id="PTHR37042">
    <property type="entry name" value="OUTER MEMBRANE PROTEIN RV1973"/>
    <property type="match status" value="1"/>
</dbReference>
<evidence type="ECO:0000256" key="3">
    <source>
        <dbReference type="SAM" id="MobiDB-lite"/>
    </source>
</evidence>
<keyword evidence="4" id="KW-1133">Transmembrane helix</keyword>
<evidence type="ECO:0000313" key="5">
    <source>
        <dbReference type="EMBL" id="MBE1531785.1"/>
    </source>
</evidence>
<organism evidence="5 6">
    <name type="scientific">Actinomadura algeriensis</name>
    <dbReference type="NCBI Taxonomy" id="1679523"/>
    <lineage>
        <taxon>Bacteria</taxon>
        <taxon>Bacillati</taxon>
        <taxon>Actinomycetota</taxon>
        <taxon>Actinomycetes</taxon>
        <taxon>Streptosporangiales</taxon>
        <taxon>Thermomonosporaceae</taxon>
        <taxon>Actinomadura</taxon>
    </lineage>
</organism>
<feature type="compositionally biased region" description="Basic and acidic residues" evidence="3">
    <location>
        <begin position="155"/>
        <end position="170"/>
    </location>
</feature>
<name>A0ABR9JMK8_9ACTN</name>
<sequence>MSPERETVAPRDADAGDTAWRGALEAEGSGPHPTRNAGAEDGEKRTKRRPRNHGKRTSRTRADQPPVDGPSDREWDDEARDDRPGDDAARDGRTRDDRTRGDRARGKRKARGRDDRGRDDRARDDRARDDREWDDAARDVRTRGDRARGNRKARGRDDRERGGRSGDVRSRGGRAGSAGAGSGAAGAGPRGTRTLLARWGLVGWGAVLAAVVFLGWSGWTVWRDDPAASGPAGPTGDRAVVLRAAERHIAALNSMDGANVDAGLRAWLGATTGALHAQLQRDDAANRRKIGASGTDAEATVTGAAVTSLDGAAGKAKVIAAVRVRLTLRGGEPTMQRKRFAAELARTPQGWKLESLTAVPVGAR</sequence>
<evidence type="ECO:0000313" key="6">
    <source>
        <dbReference type="Proteomes" id="UP000627838"/>
    </source>
</evidence>
<comment type="subcellular location">
    <subcellularLocation>
        <location evidence="1">Membrane</location>
    </subcellularLocation>
</comment>
<dbReference type="PANTHER" id="PTHR37042:SF4">
    <property type="entry name" value="OUTER MEMBRANE PROTEIN RV1973"/>
    <property type="match status" value="1"/>
</dbReference>
<proteinExistence type="predicted"/>
<comment type="caution">
    <text evidence="5">The sequence shown here is derived from an EMBL/GenBank/DDBJ whole genome shotgun (WGS) entry which is preliminary data.</text>
</comment>
<feature type="compositionally biased region" description="Gly residues" evidence="3">
    <location>
        <begin position="173"/>
        <end position="189"/>
    </location>
</feature>
<feature type="transmembrane region" description="Helical" evidence="4">
    <location>
        <begin position="199"/>
        <end position="219"/>
    </location>
</feature>
<protein>
    <recommendedName>
        <fullName evidence="7">Mce-associated membrane protein</fullName>
    </recommendedName>
</protein>